<feature type="repeat" description="TPR" evidence="1">
    <location>
        <begin position="423"/>
        <end position="456"/>
    </location>
</feature>
<evidence type="ECO:0000256" key="2">
    <source>
        <dbReference type="SAM" id="MobiDB-lite"/>
    </source>
</evidence>
<comment type="caution">
    <text evidence="3">The sequence shown here is derived from an EMBL/GenBank/DDBJ whole genome shotgun (WGS) entry which is preliminary data.</text>
</comment>
<dbReference type="AlphaFoldDB" id="A0A849I413"/>
<dbReference type="SUPFAM" id="SSF48452">
    <property type="entry name" value="TPR-like"/>
    <property type="match status" value="3"/>
</dbReference>
<dbReference type="RefSeq" id="WP_171220037.1">
    <property type="nucleotide sequence ID" value="NZ_JABEPP010000006.1"/>
</dbReference>
<dbReference type="Pfam" id="PF13429">
    <property type="entry name" value="TPR_15"/>
    <property type="match status" value="1"/>
</dbReference>
<dbReference type="InterPro" id="IPR019734">
    <property type="entry name" value="TPR_rpt"/>
</dbReference>
<dbReference type="Proteomes" id="UP000564885">
    <property type="component" value="Unassembled WGS sequence"/>
</dbReference>
<evidence type="ECO:0000256" key="1">
    <source>
        <dbReference type="PROSITE-ProRule" id="PRU00339"/>
    </source>
</evidence>
<evidence type="ECO:0000313" key="4">
    <source>
        <dbReference type="Proteomes" id="UP000564885"/>
    </source>
</evidence>
<protein>
    <submittedName>
        <fullName evidence="3">Tetratricopeptide repeat protein</fullName>
    </submittedName>
</protein>
<gene>
    <name evidence="3" type="ORF">HJG44_19590</name>
</gene>
<proteinExistence type="predicted"/>
<feature type="repeat" description="TPR" evidence="1">
    <location>
        <begin position="283"/>
        <end position="316"/>
    </location>
</feature>
<evidence type="ECO:0000313" key="3">
    <source>
        <dbReference type="EMBL" id="NNM74566.1"/>
    </source>
</evidence>
<accession>A0A849I413</accession>
<reference evidence="3 4" key="1">
    <citation type="submission" date="2020-04" db="EMBL/GenBank/DDBJ databases">
        <title>Enterovirga sp. isolate from soil.</title>
        <authorList>
            <person name="Chea S."/>
            <person name="Kim D.-U."/>
        </authorList>
    </citation>
    <scope>NUCLEOTIDE SEQUENCE [LARGE SCALE GENOMIC DNA]</scope>
    <source>
        <strain evidence="3 4">DB1703</strain>
    </source>
</reference>
<keyword evidence="1" id="KW-0802">TPR repeat</keyword>
<keyword evidence="4" id="KW-1185">Reference proteome</keyword>
<dbReference type="SMART" id="SM00028">
    <property type="entry name" value="TPR"/>
    <property type="match status" value="7"/>
</dbReference>
<dbReference type="PROSITE" id="PS50005">
    <property type="entry name" value="TPR"/>
    <property type="match status" value="4"/>
</dbReference>
<dbReference type="EMBL" id="JABEPP010000006">
    <property type="protein sequence ID" value="NNM74566.1"/>
    <property type="molecule type" value="Genomic_DNA"/>
</dbReference>
<dbReference type="Gene3D" id="1.25.40.10">
    <property type="entry name" value="Tetratricopeptide repeat domain"/>
    <property type="match status" value="3"/>
</dbReference>
<feature type="compositionally biased region" description="Basic and acidic residues" evidence="2">
    <location>
        <begin position="556"/>
        <end position="584"/>
    </location>
</feature>
<dbReference type="Pfam" id="PF14559">
    <property type="entry name" value="TPR_19"/>
    <property type="match status" value="1"/>
</dbReference>
<feature type="region of interest" description="Disordered" evidence="2">
    <location>
        <begin position="556"/>
        <end position="600"/>
    </location>
</feature>
<dbReference type="PANTHER" id="PTHR12558">
    <property type="entry name" value="CELL DIVISION CYCLE 16,23,27"/>
    <property type="match status" value="1"/>
</dbReference>
<dbReference type="Pfam" id="PF13432">
    <property type="entry name" value="TPR_16"/>
    <property type="match status" value="1"/>
</dbReference>
<sequence length="600" mass="65329">MVAWLRKRSLAGSVGAALGLALGLGILPALAKRGPAAPGVESKLGYGPAASLEGNYLAAYIAGNARDTAAAAMFYREALKEDPRNPELLERAFISLLADGDVNGAAKAAERIVQRDPQNGLAQLALGVRAISAKRYATARSLLVRSGRGRAADVTAALLTAWSFAGSRESKRAIEAVDQLRGERGVAAFRDYHAGLIAGLLGNEPEAERRLKAAYDAEKTTLRIVDAYGRLLARRGNTEAALAAYRGFEALSPRHPMVKWAIDQLTAGKRLGPLVASAQEGAAEVLYGLGSAGSQQGDELASIVYLRLALQLQPDHDLALLTLAEVYERLKRTEQAMEILKAMPAASPLRPSADVQIGISLEQLGRGEEAVQHLERLGRQRPDDNDVLVALGNVYRSRKQYAQAAEIYGKAIERTPPGDPGLWPLYYYRGTAYERAKDWPKAEADLKKALELVPDTQPLGKSQVLNYLGYSWVDQNINLDEAFKMLRRAVELNPRDGMIIDSLGWAYYRFGQYEDAVRELEKAAELKSGDPVINDHLGDAYWRVGRKLEAKFQWQHAKDAGPEPEDLKKIEEKLRNGLPDEPKPAEVQTSVPPGEAKSGG</sequence>
<feature type="repeat" description="TPR" evidence="1">
    <location>
        <begin position="497"/>
        <end position="530"/>
    </location>
</feature>
<dbReference type="InterPro" id="IPR011990">
    <property type="entry name" value="TPR-like_helical_dom_sf"/>
</dbReference>
<organism evidence="3 4">
    <name type="scientific">Enterovirga aerilata</name>
    <dbReference type="NCBI Taxonomy" id="2730920"/>
    <lineage>
        <taxon>Bacteria</taxon>
        <taxon>Pseudomonadati</taxon>
        <taxon>Pseudomonadota</taxon>
        <taxon>Alphaproteobacteria</taxon>
        <taxon>Hyphomicrobiales</taxon>
        <taxon>Methylobacteriaceae</taxon>
        <taxon>Enterovirga</taxon>
    </lineage>
</organism>
<name>A0A849I413_9HYPH</name>
<feature type="repeat" description="TPR" evidence="1">
    <location>
        <begin position="385"/>
        <end position="418"/>
    </location>
</feature>
<dbReference type="PANTHER" id="PTHR12558:SF13">
    <property type="entry name" value="CELL DIVISION CYCLE PROTEIN 27 HOMOLOG"/>
    <property type="match status" value="1"/>
</dbReference>